<dbReference type="OrthoDB" id="9811902at2"/>
<dbReference type="HOGENOM" id="CLU_009583_11_2_9"/>
<dbReference type="Proteomes" id="UP000006919">
    <property type="component" value="Plasmid pRUMAL01"/>
</dbReference>
<keyword evidence="2" id="KW-0808">Transferase</keyword>
<name>E6UK40_RUMA7</name>
<gene>
    <name evidence="2" type="ordered locus">Rumal_3595</name>
</gene>
<dbReference type="CDD" id="cd03794">
    <property type="entry name" value="GT4_WbuB-like"/>
    <property type="match status" value="1"/>
</dbReference>
<dbReference type="GO" id="GO:0016758">
    <property type="term" value="F:hexosyltransferase activity"/>
    <property type="evidence" value="ECO:0007669"/>
    <property type="project" value="TreeGrafter"/>
</dbReference>
<organism evidence="2 3">
    <name type="scientific">Ruminococcus albus (strain ATCC 27210 / DSM 20455 / JCM 14654 / NCDO 2250 / 7)</name>
    <dbReference type="NCBI Taxonomy" id="697329"/>
    <lineage>
        <taxon>Bacteria</taxon>
        <taxon>Bacillati</taxon>
        <taxon>Bacillota</taxon>
        <taxon>Clostridia</taxon>
        <taxon>Eubacteriales</taxon>
        <taxon>Oscillospiraceae</taxon>
        <taxon>Ruminococcus</taxon>
    </lineage>
</organism>
<dbReference type="InterPro" id="IPR050194">
    <property type="entry name" value="Glycosyltransferase_grp1"/>
</dbReference>
<sequence>MNKKHILVITQYFYPEQFRINDMCAEWVKRGYEVTVVTGYPNYPQGEYYDGYGWFRHTKQKWKGVKIIRLPLTARKQGSVRLALNYLSFVISGLIWAKTTNVKADYVFTYEVSPMTQALVGVWYSKRRKIPNYLYVTDLWPENVEIITGIKSKWIITPIQWMVDYIYKRNNRILTSSKSFIKSISKRRIPFNKIEFWPQYAEEFYKPIIHPQYNEIPQDGIFNIVFAGNIGYAQGLGILVDSAKQLLSKGILVRFNIIGNGRYLPELKKLVKDSKTDDYFNFIDRKNPEEIPSYISSADASLICLSKSEVFSITIPAKTQSCMACGKPILVSADGEVQDIIKEAKAGLVSGSEDVDALTNNIVLLKNTSINELNEMGNNALKYYSENFEKKKLMDRMDKILEGS</sequence>
<feature type="domain" description="Glycosyl transferase family 1" evidence="1">
    <location>
        <begin position="224"/>
        <end position="381"/>
    </location>
</feature>
<accession>E6UK40</accession>
<protein>
    <submittedName>
        <fullName evidence="2">Glycosyl transferase group 1</fullName>
    </submittedName>
</protein>
<keyword evidence="2" id="KW-0614">Plasmid</keyword>
<dbReference type="SUPFAM" id="SSF53756">
    <property type="entry name" value="UDP-Glycosyltransferase/glycogen phosphorylase"/>
    <property type="match status" value="1"/>
</dbReference>
<proteinExistence type="predicted"/>
<dbReference type="PANTHER" id="PTHR45947:SF3">
    <property type="entry name" value="SULFOQUINOVOSYL TRANSFERASE SQD2"/>
    <property type="match status" value="1"/>
</dbReference>
<dbReference type="EMBL" id="CP002404">
    <property type="protein sequence ID" value="ADU24036.1"/>
    <property type="molecule type" value="Genomic_DNA"/>
</dbReference>
<reference evidence="3" key="1">
    <citation type="journal article" date="2011" name="J. Bacteriol.">
        <title>Complete genome of the cellulolytic ruminal bacterium Ruminococcus albus 7.</title>
        <authorList>
            <person name="Suen G."/>
            <person name="Stevenson D.M."/>
            <person name="Bruce D.C."/>
            <person name="Chertkov O."/>
            <person name="Copeland A."/>
            <person name="Cheng J.F."/>
            <person name="Detter C."/>
            <person name="Detter J.C."/>
            <person name="Goodwin L.A."/>
            <person name="Han C.S."/>
            <person name="Hauser L.J."/>
            <person name="Ivanova N.N."/>
            <person name="Kyrpides N.C."/>
            <person name="Land M.L."/>
            <person name="Lapidus A."/>
            <person name="Lucas S."/>
            <person name="Ovchinnikova G."/>
            <person name="Pitluck S."/>
            <person name="Tapia R."/>
            <person name="Woyke T."/>
            <person name="Boyum J."/>
            <person name="Mead D."/>
            <person name="Weimer P.J."/>
        </authorList>
    </citation>
    <scope>NUCLEOTIDE SEQUENCE [LARGE SCALE GENOMIC DNA]</scope>
    <source>
        <strain evidence="3">ATCC 27210 / DSM 20455 / JCM 14654 / NCDO 2250 / 7</strain>
        <plasmid evidence="3">pRUMAL01</plasmid>
    </source>
</reference>
<dbReference type="PANTHER" id="PTHR45947">
    <property type="entry name" value="SULFOQUINOVOSYL TRANSFERASE SQD2"/>
    <property type="match status" value="1"/>
</dbReference>
<dbReference type="AlphaFoldDB" id="E6UK40"/>
<dbReference type="eggNOG" id="COG0438">
    <property type="taxonomic scope" value="Bacteria"/>
</dbReference>
<geneLocation type="plasmid" evidence="2 3">
    <name>pRUMAL01</name>
</geneLocation>
<dbReference type="InterPro" id="IPR001296">
    <property type="entry name" value="Glyco_trans_1"/>
</dbReference>
<dbReference type="KEGG" id="ral:Rumal_3595"/>
<evidence type="ECO:0000313" key="3">
    <source>
        <dbReference type="Proteomes" id="UP000006919"/>
    </source>
</evidence>
<dbReference type="RefSeq" id="WP_013483585.1">
    <property type="nucleotide sequence ID" value="NC_014824.1"/>
</dbReference>
<evidence type="ECO:0000259" key="1">
    <source>
        <dbReference type="Pfam" id="PF00534"/>
    </source>
</evidence>
<dbReference type="Gene3D" id="3.40.50.2000">
    <property type="entry name" value="Glycogen Phosphorylase B"/>
    <property type="match status" value="2"/>
</dbReference>
<dbReference type="Pfam" id="PF00534">
    <property type="entry name" value="Glycos_transf_1"/>
    <property type="match status" value="1"/>
</dbReference>
<evidence type="ECO:0000313" key="2">
    <source>
        <dbReference type="EMBL" id="ADU24036.1"/>
    </source>
</evidence>